<evidence type="ECO:0000313" key="2">
    <source>
        <dbReference type="EMBL" id="TWT48580.1"/>
    </source>
</evidence>
<organism evidence="2 3">
    <name type="scientific">Botrimarina hoheduenensis</name>
    <dbReference type="NCBI Taxonomy" id="2528000"/>
    <lineage>
        <taxon>Bacteria</taxon>
        <taxon>Pseudomonadati</taxon>
        <taxon>Planctomycetota</taxon>
        <taxon>Planctomycetia</taxon>
        <taxon>Pirellulales</taxon>
        <taxon>Lacipirellulaceae</taxon>
        <taxon>Botrimarina</taxon>
    </lineage>
</organism>
<reference evidence="2 3" key="1">
    <citation type="submission" date="2019-02" db="EMBL/GenBank/DDBJ databases">
        <title>Deep-cultivation of Planctomycetes and their phenomic and genomic characterization uncovers novel biology.</title>
        <authorList>
            <person name="Wiegand S."/>
            <person name="Jogler M."/>
            <person name="Boedeker C."/>
            <person name="Pinto D."/>
            <person name="Vollmers J."/>
            <person name="Rivas-Marin E."/>
            <person name="Kohn T."/>
            <person name="Peeters S.H."/>
            <person name="Heuer A."/>
            <person name="Rast P."/>
            <person name="Oberbeckmann S."/>
            <person name="Bunk B."/>
            <person name="Jeske O."/>
            <person name="Meyerdierks A."/>
            <person name="Storesund J.E."/>
            <person name="Kallscheuer N."/>
            <person name="Luecker S."/>
            <person name="Lage O.M."/>
            <person name="Pohl T."/>
            <person name="Merkel B.J."/>
            <person name="Hornburger P."/>
            <person name="Mueller R.-W."/>
            <person name="Bruemmer F."/>
            <person name="Labrenz M."/>
            <person name="Spormann A.M."/>
            <person name="Op Den Camp H."/>
            <person name="Overmann J."/>
            <person name="Amann R."/>
            <person name="Jetten M.S.M."/>
            <person name="Mascher T."/>
            <person name="Medema M.H."/>
            <person name="Devos D.P."/>
            <person name="Kaster A.-K."/>
            <person name="Ovreas L."/>
            <person name="Rohde M."/>
            <person name="Galperin M.Y."/>
            <person name="Jogler C."/>
        </authorList>
    </citation>
    <scope>NUCLEOTIDE SEQUENCE [LARGE SCALE GENOMIC DNA]</scope>
    <source>
        <strain evidence="2 3">Pla111</strain>
    </source>
</reference>
<dbReference type="Proteomes" id="UP000318995">
    <property type="component" value="Unassembled WGS sequence"/>
</dbReference>
<keyword evidence="3" id="KW-1185">Reference proteome</keyword>
<dbReference type="InterPro" id="IPR006311">
    <property type="entry name" value="TAT_signal"/>
</dbReference>
<dbReference type="RefSeq" id="WP_146570757.1">
    <property type="nucleotide sequence ID" value="NZ_SJPH01000001.1"/>
</dbReference>
<proteinExistence type="predicted"/>
<dbReference type="PROSITE" id="PS51318">
    <property type="entry name" value="TAT"/>
    <property type="match status" value="1"/>
</dbReference>
<dbReference type="EMBL" id="SJPH01000001">
    <property type="protein sequence ID" value="TWT48580.1"/>
    <property type="molecule type" value="Genomic_DNA"/>
</dbReference>
<name>A0A5C5WD30_9BACT</name>
<dbReference type="Pfam" id="PF04015">
    <property type="entry name" value="DUF362"/>
    <property type="match status" value="1"/>
</dbReference>
<dbReference type="OrthoDB" id="9794954at2"/>
<accession>A0A5C5WD30</accession>
<dbReference type="InterPro" id="IPR007160">
    <property type="entry name" value="DUF362"/>
</dbReference>
<evidence type="ECO:0000313" key="3">
    <source>
        <dbReference type="Proteomes" id="UP000318995"/>
    </source>
</evidence>
<feature type="domain" description="DUF362" evidence="1">
    <location>
        <begin position="74"/>
        <end position="274"/>
    </location>
</feature>
<protein>
    <recommendedName>
        <fullName evidence="1">DUF362 domain-containing protein</fullName>
    </recommendedName>
</protein>
<sequence length="336" mass="36150">MSHTPRISRRTALAVGGLAAAGLLAPAATGLFRRRQASVFIAKNQRYDGDLVTTIRAGLVAAGIDNRNLVGKRVLLKPNLVEPTRIIPHMTTHPAVVIAAAEVFRGWGALVTVGEGPGHVRDTEVALIESGVGEALAEAGLDFADLNYQRTAFRRNRGRFSKLKGLHLPESVVEADLVVSLPKMKTHHWVGATLSMKNLYGVIPGIKYGWPKNVLHHNGIPQTVADINATLPRLVGIVDGIECMEGDGPILGSPKPMGLIAVGTSLPALDATLARVMGLDPQRMEYLALASQRIGPIADERIAQHGENWRELVNPFAVLDEPHLQRLRALGGERVT</sequence>
<dbReference type="AlphaFoldDB" id="A0A5C5WD30"/>
<evidence type="ECO:0000259" key="1">
    <source>
        <dbReference type="Pfam" id="PF04015"/>
    </source>
</evidence>
<comment type="caution">
    <text evidence="2">The sequence shown here is derived from an EMBL/GenBank/DDBJ whole genome shotgun (WGS) entry which is preliminary data.</text>
</comment>
<gene>
    <name evidence="2" type="ORF">Pla111_03540</name>
</gene>